<keyword evidence="6" id="KW-1185">Reference proteome</keyword>
<dbReference type="EMBL" id="JBHTLY010000001">
    <property type="protein sequence ID" value="MFD1200541.1"/>
    <property type="molecule type" value="Genomic_DNA"/>
</dbReference>
<dbReference type="Proteomes" id="UP001597181">
    <property type="component" value="Unassembled WGS sequence"/>
</dbReference>
<organism evidence="5 6">
    <name type="scientific">Leucobacter albus</name>
    <dbReference type="NCBI Taxonomy" id="272210"/>
    <lineage>
        <taxon>Bacteria</taxon>
        <taxon>Bacillati</taxon>
        <taxon>Actinomycetota</taxon>
        <taxon>Actinomycetes</taxon>
        <taxon>Micrococcales</taxon>
        <taxon>Microbacteriaceae</taxon>
        <taxon>Leucobacter</taxon>
    </lineage>
</organism>
<keyword evidence="3" id="KW-0067">ATP-binding</keyword>
<sequence>MSERFQVDLTGMVDLLSRHLYSGPQVYLRELIQNAVDAVTARAALDPAAPVQIRLRTSTDAAGAATLEVSDTGIGLTADEATELLATIGRSSKRDQALGTGRAEFIGQFGIGMLAAFMVAEQIEFTSRSVKVDATAIRWQGRADGTFDVTELPEAGAEIPIGTTVRLTARRDTAHWLANDTVLSLAREYGSLLPFDVAVSVPIEGGAGSGGAATGGGDAGGARDAVNEAHTWRRVTEPELPWLVEQPSGSARSRALTDYCERTFGFTPLGHIDLNLPVAGVTGVAFILPQAVTPGSGQHRVYMKRMLLSARTEKVLPEWAFFVRAVIDSDTLSPTASREQLHDDEILLGVRDALGEQIKRWALDTLRSPSMLTQKVLQTHHLALRAIALTDPDMLTLVSEVLPFETSDGPMTLAAVAELGELVYTSTTEAFQRVAAVARAQGLVVVNAGYVYDSDLLAKLAARPGWNVRELTSADLVQVLGMPGVEREMAAAGALSVARGILADEDCDAILRTFEPETVPAVLLRDSEGEHRRELDRERSEKPDLWDGLLDSFAGEAQGRTRTLVLNDRSPVARRLLAAPSGAVFDAGLRSLYLSAVMLAGEGLRSAESAALSDSLGVLLDAALAAPTPGRPGPDTAHPDS</sequence>
<evidence type="ECO:0000256" key="2">
    <source>
        <dbReference type="ARBA" id="ARBA00022741"/>
    </source>
</evidence>
<evidence type="ECO:0000256" key="1">
    <source>
        <dbReference type="ARBA" id="ARBA00008239"/>
    </source>
</evidence>
<dbReference type="RefSeq" id="WP_343958832.1">
    <property type="nucleotide sequence ID" value="NZ_BAAAKZ010000003.1"/>
</dbReference>
<dbReference type="PANTHER" id="PTHR11528">
    <property type="entry name" value="HEAT SHOCK PROTEIN 90 FAMILY MEMBER"/>
    <property type="match status" value="1"/>
</dbReference>
<evidence type="ECO:0000313" key="6">
    <source>
        <dbReference type="Proteomes" id="UP001597181"/>
    </source>
</evidence>
<dbReference type="Gene3D" id="3.30.565.10">
    <property type="entry name" value="Histidine kinase-like ATPase, C-terminal domain"/>
    <property type="match status" value="1"/>
</dbReference>
<evidence type="ECO:0000256" key="4">
    <source>
        <dbReference type="ARBA" id="ARBA00023186"/>
    </source>
</evidence>
<comment type="similarity">
    <text evidence="1">Belongs to the heat shock protein 90 family.</text>
</comment>
<name>A0ABW3TII6_9MICO</name>
<dbReference type="SUPFAM" id="SSF55874">
    <property type="entry name" value="ATPase domain of HSP90 chaperone/DNA topoisomerase II/histidine kinase"/>
    <property type="match status" value="1"/>
</dbReference>
<keyword evidence="4" id="KW-0143">Chaperone</keyword>
<dbReference type="InterPro" id="IPR036890">
    <property type="entry name" value="HATPase_C_sf"/>
</dbReference>
<dbReference type="SUPFAM" id="SSF54211">
    <property type="entry name" value="Ribosomal protein S5 domain 2-like"/>
    <property type="match status" value="1"/>
</dbReference>
<accession>A0ABW3TII6</accession>
<dbReference type="PIRSF" id="PIRSF002583">
    <property type="entry name" value="Hsp90"/>
    <property type="match status" value="1"/>
</dbReference>
<gene>
    <name evidence="5" type="ORF">ACFQ3U_01355</name>
</gene>
<protein>
    <submittedName>
        <fullName evidence="5">HSP90 family protein</fullName>
    </submittedName>
</protein>
<dbReference type="Pfam" id="PF00183">
    <property type="entry name" value="HSP90"/>
    <property type="match status" value="1"/>
</dbReference>
<comment type="caution">
    <text evidence="5">The sequence shown here is derived from an EMBL/GenBank/DDBJ whole genome shotgun (WGS) entry which is preliminary data.</text>
</comment>
<dbReference type="NCBIfam" id="NF010683">
    <property type="entry name" value="PRK14083.1"/>
    <property type="match status" value="1"/>
</dbReference>
<dbReference type="InterPro" id="IPR001404">
    <property type="entry name" value="Hsp90_fam"/>
</dbReference>
<evidence type="ECO:0000256" key="3">
    <source>
        <dbReference type="ARBA" id="ARBA00022840"/>
    </source>
</evidence>
<dbReference type="Pfam" id="PF13589">
    <property type="entry name" value="HATPase_c_3"/>
    <property type="match status" value="1"/>
</dbReference>
<dbReference type="InterPro" id="IPR020575">
    <property type="entry name" value="Hsp90_N"/>
</dbReference>
<dbReference type="Gene3D" id="3.30.230.80">
    <property type="match status" value="1"/>
</dbReference>
<dbReference type="InterPro" id="IPR020568">
    <property type="entry name" value="Ribosomal_Su5_D2-typ_SF"/>
</dbReference>
<proteinExistence type="inferred from homology"/>
<reference evidence="6" key="1">
    <citation type="journal article" date="2019" name="Int. J. Syst. Evol. Microbiol.">
        <title>The Global Catalogue of Microorganisms (GCM) 10K type strain sequencing project: providing services to taxonomists for standard genome sequencing and annotation.</title>
        <authorList>
            <consortium name="The Broad Institute Genomics Platform"/>
            <consortium name="The Broad Institute Genome Sequencing Center for Infectious Disease"/>
            <person name="Wu L."/>
            <person name="Ma J."/>
        </authorList>
    </citation>
    <scope>NUCLEOTIDE SEQUENCE [LARGE SCALE GENOMIC DNA]</scope>
    <source>
        <strain evidence="6">CCUG 50213</strain>
    </source>
</reference>
<keyword evidence="2" id="KW-0547">Nucleotide-binding</keyword>
<evidence type="ECO:0000313" key="5">
    <source>
        <dbReference type="EMBL" id="MFD1200541.1"/>
    </source>
</evidence>
<dbReference type="PRINTS" id="PR00775">
    <property type="entry name" value="HEATSHOCK90"/>
</dbReference>